<dbReference type="Pfam" id="PF03412">
    <property type="entry name" value="Peptidase_C39"/>
    <property type="match status" value="1"/>
</dbReference>
<name>A0A9E2KVJ1_9BACT</name>
<dbReference type="GO" id="GO:0008233">
    <property type="term" value="F:peptidase activity"/>
    <property type="evidence" value="ECO:0007669"/>
    <property type="project" value="InterPro"/>
</dbReference>
<comment type="subcellular location">
    <subcellularLocation>
        <location evidence="1">Cell membrane</location>
        <topology evidence="1">Multi-pass membrane protein</topology>
    </subcellularLocation>
</comment>
<dbReference type="Gene3D" id="3.90.70.10">
    <property type="entry name" value="Cysteine proteinases"/>
    <property type="match status" value="1"/>
</dbReference>
<dbReference type="GO" id="GO:0006508">
    <property type="term" value="P:proteolysis"/>
    <property type="evidence" value="ECO:0007669"/>
    <property type="project" value="InterPro"/>
</dbReference>
<feature type="transmembrane region" description="Helical" evidence="6">
    <location>
        <begin position="265"/>
        <end position="290"/>
    </location>
</feature>
<feature type="transmembrane region" description="Helical" evidence="6">
    <location>
        <begin position="152"/>
        <end position="175"/>
    </location>
</feature>
<feature type="transmembrane region" description="Helical" evidence="6">
    <location>
        <begin position="195"/>
        <end position="212"/>
    </location>
</feature>
<sequence>MKIINQTSNNECGICCINMIINHFYHSQKDRKHEIYSLVDNLEKNGLNIFEMEDILDHYKIETNSYECEWEEIFNFDKPLILVVKNGEVFHYIVGKIKNQYLYTYDPLGSKKKFTKEIKMTNFTGYVISTNFYKQKIKPININLKLIKNISIGMNLIFIFINIFQFIFSILLSYFLSKLMNLNYANTFEESLWKFSFIYVGLLLISELFAYIEKLVKNYYFLRVYPKSINLFWKTINRHNLKFFNNYSKHELLQIYGYVHKIINFYSFFGSQIFSESIIYIFSIIIGSIINKNNLLFFLIIAILNLFIMFINTRFDKRIINFNIKSNPVFEKNVLDFFEYKKTNYCNLKDKNIAKELQMKINSVLFKTIEVQNNKSILDLFDKVINLLIQYVIIIITIKYSNNFGLIFLNMNIINLYSQSLKNILEFWKEFLNNQIIIEIVKKIYSQNSAHKKPKYEIEKIKNIECGSTIFNKNICINKNDLTNFEFIKNLINLNDPQNNIKINNIYLKDLKSLDFLHKKIIYITPKSNLIQIHNHSISLNILEILDQLESEEINIYATLLELEKHKNKIIIINENFNNIKNQFLLNEIKKILININQNNFLISNNSNNFLMDIYENFI</sequence>
<gene>
    <name evidence="9" type="ORF">H9897_02315</name>
</gene>
<evidence type="ECO:0000256" key="6">
    <source>
        <dbReference type="SAM" id="Phobius"/>
    </source>
</evidence>
<protein>
    <submittedName>
        <fullName evidence="9">Uncharacterized protein</fullName>
    </submittedName>
</protein>
<evidence type="ECO:0000313" key="10">
    <source>
        <dbReference type="Proteomes" id="UP000824247"/>
    </source>
</evidence>
<dbReference type="AlphaFoldDB" id="A0A9E2KVJ1"/>
<keyword evidence="5 6" id="KW-0472">Membrane</keyword>
<evidence type="ECO:0000256" key="5">
    <source>
        <dbReference type="ARBA" id="ARBA00023136"/>
    </source>
</evidence>
<evidence type="ECO:0000256" key="4">
    <source>
        <dbReference type="ARBA" id="ARBA00022989"/>
    </source>
</evidence>
<feature type="domain" description="ABC transmembrane type-1" evidence="7">
    <location>
        <begin position="156"/>
        <end position="315"/>
    </location>
</feature>
<evidence type="ECO:0000259" key="8">
    <source>
        <dbReference type="PROSITE" id="PS50990"/>
    </source>
</evidence>
<evidence type="ECO:0000256" key="3">
    <source>
        <dbReference type="ARBA" id="ARBA00022692"/>
    </source>
</evidence>
<dbReference type="PROSITE" id="PS50990">
    <property type="entry name" value="PEPTIDASE_C39"/>
    <property type="match status" value="1"/>
</dbReference>
<evidence type="ECO:0000313" key="9">
    <source>
        <dbReference type="EMBL" id="MBU3830966.1"/>
    </source>
</evidence>
<dbReference type="EMBL" id="JAHLFM010000034">
    <property type="protein sequence ID" value="MBU3830966.1"/>
    <property type="molecule type" value="Genomic_DNA"/>
</dbReference>
<keyword evidence="3 6" id="KW-0812">Transmembrane</keyword>
<feature type="domain" description="Peptidase C39" evidence="8">
    <location>
        <begin position="6"/>
        <end position="130"/>
    </location>
</feature>
<dbReference type="GO" id="GO:0005524">
    <property type="term" value="F:ATP binding"/>
    <property type="evidence" value="ECO:0007669"/>
    <property type="project" value="InterPro"/>
</dbReference>
<dbReference type="GO" id="GO:0005886">
    <property type="term" value="C:plasma membrane"/>
    <property type="evidence" value="ECO:0007669"/>
    <property type="project" value="UniProtKB-SubCell"/>
</dbReference>
<dbReference type="Proteomes" id="UP000824247">
    <property type="component" value="Unassembled WGS sequence"/>
</dbReference>
<dbReference type="GO" id="GO:0140359">
    <property type="term" value="F:ABC-type transporter activity"/>
    <property type="evidence" value="ECO:0007669"/>
    <property type="project" value="InterPro"/>
</dbReference>
<reference evidence="9" key="2">
    <citation type="submission" date="2021-04" db="EMBL/GenBank/DDBJ databases">
        <authorList>
            <person name="Gilroy R."/>
        </authorList>
    </citation>
    <scope>NUCLEOTIDE SEQUENCE</scope>
    <source>
        <strain evidence="9">A5-1222</strain>
    </source>
</reference>
<dbReference type="Gene3D" id="1.20.1560.10">
    <property type="entry name" value="ABC transporter type 1, transmembrane domain"/>
    <property type="match status" value="1"/>
</dbReference>
<feature type="transmembrane region" description="Helical" evidence="6">
    <location>
        <begin position="296"/>
        <end position="315"/>
    </location>
</feature>
<keyword evidence="4 6" id="KW-1133">Transmembrane helix</keyword>
<organism evidence="9 10">
    <name type="scientific">Candidatus Ureaplasma intestinipullorum</name>
    <dbReference type="NCBI Taxonomy" id="2838770"/>
    <lineage>
        <taxon>Bacteria</taxon>
        <taxon>Bacillati</taxon>
        <taxon>Mycoplasmatota</taxon>
        <taxon>Mycoplasmoidales</taxon>
        <taxon>Mycoplasmoidaceae</taxon>
        <taxon>Ureaplasma</taxon>
    </lineage>
</organism>
<proteinExistence type="inferred from homology"/>
<dbReference type="InterPro" id="IPR011527">
    <property type="entry name" value="ABC1_TM_dom"/>
</dbReference>
<comment type="similarity">
    <text evidence="2">Belongs to the ABC transporter superfamily.</text>
</comment>
<dbReference type="PROSITE" id="PS50929">
    <property type="entry name" value="ABC_TM1F"/>
    <property type="match status" value="1"/>
</dbReference>
<dbReference type="SUPFAM" id="SSF90123">
    <property type="entry name" value="ABC transporter transmembrane region"/>
    <property type="match status" value="1"/>
</dbReference>
<comment type="caution">
    <text evidence="9">The sequence shown here is derived from an EMBL/GenBank/DDBJ whole genome shotgun (WGS) entry which is preliminary data.</text>
</comment>
<dbReference type="InterPro" id="IPR036640">
    <property type="entry name" value="ABC1_TM_sf"/>
</dbReference>
<dbReference type="InterPro" id="IPR005074">
    <property type="entry name" value="Peptidase_C39"/>
</dbReference>
<accession>A0A9E2KVJ1</accession>
<evidence type="ECO:0000256" key="1">
    <source>
        <dbReference type="ARBA" id="ARBA00004651"/>
    </source>
</evidence>
<evidence type="ECO:0000256" key="2">
    <source>
        <dbReference type="ARBA" id="ARBA00005417"/>
    </source>
</evidence>
<reference evidence="9" key="1">
    <citation type="journal article" date="2021" name="PeerJ">
        <title>Extensive microbial diversity within the chicken gut microbiome revealed by metagenomics and culture.</title>
        <authorList>
            <person name="Gilroy R."/>
            <person name="Ravi A."/>
            <person name="Getino M."/>
            <person name="Pursley I."/>
            <person name="Horton D.L."/>
            <person name="Alikhan N.F."/>
            <person name="Baker D."/>
            <person name="Gharbi K."/>
            <person name="Hall N."/>
            <person name="Watson M."/>
            <person name="Adriaenssens E.M."/>
            <person name="Foster-Nyarko E."/>
            <person name="Jarju S."/>
            <person name="Secka A."/>
            <person name="Antonio M."/>
            <person name="Oren A."/>
            <person name="Chaudhuri R.R."/>
            <person name="La Ragione R."/>
            <person name="Hildebrand F."/>
            <person name="Pallen M.J."/>
        </authorList>
    </citation>
    <scope>NUCLEOTIDE SEQUENCE</scope>
    <source>
        <strain evidence="9">A5-1222</strain>
    </source>
</reference>
<evidence type="ECO:0000259" key="7">
    <source>
        <dbReference type="PROSITE" id="PS50929"/>
    </source>
</evidence>